<dbReference type="Gene3D" id="3.40.50.1820">
    <property type="entry name" value="alpha/beta hydrolase"/>
    <property type="match status" value="1"/>
</dbReference>
<evidence type="ECO:0000313" key="3">
    <source>
        <dbReference type="Proteomes" id="UP001595896"/>
    </source>
</evidence>
<dbReference type="Pfam" id="PF00561">
    <property type="entry name" value="Abhydrolase_1"/>
    <property type="match status" value="1"/>
</dbReference>
<dbReference type="EMBL" id="JBHSGK010000013">
    <property type="protein sequence ID" value="MFC4737689.1"/>
    <property type="molecule type" value="Genomic_DNA"/>
</dbReference>
<comment type="caution">
    <text evidence="2">The sequence shown here is derived from an EMBL/GenBank/DDBJ whole genome shotgun (WGS) entry which is preliminary data.</text>
</comment>
<name>A0ABV9P0Q8_9BACI</name>
<reference evidence="3" key="1">
    <citation type="journal article" date="2019" name="Int. J. Syst. Evol. Microbiol.">
        <title>The Global Catalogue of Microorganisms (GCM) 10K type strain sequencing project: providing services to taxonomists for standard genome sequencing and annotation.</title>
        <authorList>
            <consortium name="The Broad Institute Genomics Platform"/>
            <consortium name="The Broad Institute Genome Sequencing Center for Infectious Disease"/>
            <person name="Wu L."/>
            <person name="Ma J."/>
        </authorList>
    </citation>
    <scope>NUCLEOTIDE SEQUENCE [LARGE SCALE GENOMIC DNA]</scope>
    <source>
        <strain evidence="3">JCM 12165</strain>
    </source>
</reference>
<protein>
    <submittedName>
        <fullName evidence="2">Alpha/beta fold hydrolase</fullName>
    </submittedName>
</protein>
<dbReference type="PANTHER" id="PTHR43798:SF33">
    <property type="entry name" value="HYDROLASE, PUTATIVE (AFU_ORTHOLOGUE AFUA_2G14860)-RELATED"/>
    <property type="match status" value="1"/>
</dbReference>
<accession>A0ABV9P0Q8</accession>
<sequence>MYIDLAHGRLHYHESGEGRPVILLHGWGAEVKTMMPVHKALEPFFHVYTLDLPGFGESDEPDKPWDTTDYSRALREFIEKTGIKQPIIAGHSHGGRTAIHYAAEYGDVHKLILIDAAGIKPKRKPSYYAKVYSYKTAKHLLKLPGLNRYREDILNKMKGRVGSADYKNVSGTMQQTLVKVVNDDFQHLMPSIQASTLLIFGEQDTATPVSHGQQMEKLIPDAGLVVLKNAGHFAYLDQPQQFNAVLHSFLENDKRSSS</sequence>
<feature type="domain" description="AB hydrolase-1" evidence="1">
    <location>
        <begin position="20"/>
        <end position="239"/>
    </location>
</feature>
<proteinExistence type="predicted"/>
<evidence type="ECO:0000313" key="2">
    <source>
        <dbReference type="EMBL" id="MFC4737689.1"/>
    </source>
</evidence>
<keyword evidence="3" id="KW-1185">Reference proteome</keyword>
<organism evidence="2 3">
    <name type="scientific">Bacillus daqingensis</name>
    <dbReference type="NCBI Taxonomy" id="872396"/>
    <lineage>
        <taxon>Bacteria</taxon>
        <taxon>Bacillati</taxon>
        <taxon>Bacillota</taxon>
        <taxon>Bacilli</taxon>
        <taxon>Bacillales</taxon>
        <taxon>Bacillaceae</taxon>
        <taxon>Bacillus</taxon>
    </lineage>
</organism>
<evidence type="ECO:0000259" key="1">
    <source>
        <dbReference type="Pfam" id="PF00561"/>
    </source>
</evidence>
<dbReference type="PRINTS" id="PR00111">
    <property type="entry name" value="ABHYDROLASE"/>
</dbReference>
<dbReference type="RefSeq" id="WP_377910278.1">
    <property type="nucleotide sequence ID" value="NZ_JBHSGK010000013.1"/>
</dbReference>
<dbReference type="InterPro" id="IPR029058">
    <property type="entry name" value="AB_hydrolase_fold"/>
</dbReference>
<dbReference type="PANTHER" id="PTHR43798">
    <property type="entry name" value="MONOACYLGLYCEROL LIPASE"/>
    <property type="match status" value="1"/>
</dbReference>
<dbReference type="InterPro" id="IPR050266">
    <property type="entry name" value="AB_hydrolase_sf"/>
</dbReference>
<dbReference type="Proteomes" id="UP001595896">
    <property type="component" value="Unassembled WGS sequence"/>
</dbReference>
<dbReference type="GO" id="GO:0016787">
    <property type="term" value="F:hydrolase activity"/>
    <property type="evidence" value="ECO:0007669"/>
    <property type="project" value="UniProtKB-KW"/>
</dbReference>
<keyword evidence="2" id="KW-0378">Hydrolase</keyword>
<dbReference type="InterPro" id="IPR000073">
    <property type="entry name" value="AB_hydrolase_1"/>
</dbReference>
<gene>
    <name evidence="2" type="ORF">ACFO4L_13880</name>
</gene>
<dbReference type="SUPFAM" id="SSF53474">
    <property type="entry name" value="alpha/beta-Hydrolases"/>
    <property type="match status" value="1"/>
</dbReference>